<evidence type="ECO:0000313" key="1">
    <source>
        <dbReference type="EMBL" id="KAG7303789.1"/>
    </source>
</evidence>
<accession>A0ABQ7QF30</accession>
<keyword evidence="2" id="KW-1185">Reference proteome</keyword>
<sequence length="50" mass="6024">MELSDPYELQRRQYEYYEQLRRSDPAAYMQVTMTLWSGGCQCHRPVEYGS</sequence>
<name>A0ABQ7QF30_PLUXY</name>
<organism evidence="1 2">
    <name type="scientific">Plutella xylostella</name>
    <name type="common">Diamondback moth</name>
    <name type="synonym">Plutella maculipennis</name>
    <dbReference type="NCBI Taxonomy" id="51655"/>
    <lineage>
        <taxon>Eukaryota</taxon>
        <taxon>Metazoa</taxon>
        <taxon>Ecdysozoa</taxon>
        <taxon>Arthropoda</taxon>
        <taxon>Hexapoda</taxon>
        <taxon>Insecta</taxon>
        <taxon>Pterygota</taxon>
        <taxon>Neoptera</taxon>
        <taxon>Endopterygota</taxon>
        <taxon>Lepidoptera</taxon>
        <taxon>Glossata</taxon>
        <taxon>Ditrysia</taxon>
        <taxon>Yponomeutoidea</taxon>
        <taxon>Plutellidae</taxon>
        <taxon>Plutella</taxon>
    </lineage>
</organism>
<dbReference type="EMBL" id="JAHIBW010000015">
    <property type="protein sequence ID" value="KAG7303789.1"/>
    <property type="molecule type" value="Genomic_DNA"/>
</dbReference>
<proteinExistence type="predicted"/>
<gene>
    <name evidence="1" type="ORF">JYU34_010685</name>
</gene>
<evidence type="ECO:0000313" key="2">
    <source>
        <dbReference type="Proteomes" id="UP000823941"/>
    </source>
</evidence>
<dbReference type="Proteomes" id="UP000823941">
    <property type="component" value="Chromosome 15"/>
</dbReference>
<reference evidence="1 2" key="1">
    <citation type="submission" date="2021-06" db="EMBL/GenBank/DDBJ databases">
        <title>A haploid diamondback moth (Plutella xylostella L.) genome assembly resolves 31 chromosomes and identifies a diamide resistance mutation.</title>
        <authorList>
            <person name="Ward C.M."/>
            <person name="Perry K.D."/>
            <person name="Baker G."/>
            <person name="Powis K."/>
            <person name="Heckel D.G."/>
            <person name="Baxter S.W."/>
        </authorList>
    </citation>
    <scope>NUCLEOTIDE SEQUENCE [LARGE SCALE GENOMIC DNA]</scope>
    <source>
        <strain evidence="1 2">LV</strain>
        <tissue evidence="1">Single pupa</tissue>
    </source>
</reference>
<protein>
    <submittedName>
        <fullName evidence="1">Uncharacterized protein</fullName>
    </submittedName>
</protein>
<comment type="caution">
    <text evidence="1">The sequence shown here is derived from an EMBL/GenBank/DDBJ whole genome shotgun (WGS) entry which is preliminary data.</text>
</comment>